<name>A0ABR7KNB7_9SPHI</name>
<keyword evidence="1" id="KW-1133">Transmembrane helix</keyword>
<dbReference type="InterPro" id="IPR050739">
    <property type="entry name" value="MFP"/>
</dbReference>
<evidence type="ECO:0000313" key="4">
    <source>
        <dbReference type="Proteomes" id="UP000652755"/>
    </source>
</evidence>
<dbReference type="RefSeq" id="WP_187070043.1">
    <property type="nucleotide sequence ID" value="NZ_JACRYL010000003.1"/>
</dbReference>
<evidence type="ECO:0000313" key="3">
    <source>
        <dbReference type="EMBL" id="MBC6109557.1"/>
    </source>
</evidence>
<comment type="caution">
    <text evidence="3">The sequence shown here is derived from an EMBL/GenBank/DDBJ whole genome shotgun (WGS) entry which is preliminary data.</text>
</comment>
<evidence type="ECO:0000256" key="1">
    <source>
        <dbReference type="SAM" id="Phobius"/>
    </source>
</evidence>
<accession>A0ABR7KNB7</accession>
<dbReference type="EMBL" id="JACRYL010000003">
    <property type="protein sequence ID" value="MBC6109557.1"/>
    <property type="molecule type" value="Genomic_DNA"/>
</dbReference>
<dbReference type="InterPro" id="IPR011053">
    <property type="entry name" value="Single_hybrid_motif"/>
</dbReference>
<feature type="domain" description="AprE-like beta-barrel" evidence="2">
    <location>
        <begin position="326"/>
        <end position="407"/>
    </location>
</feature>
<reference evidence="3 4" key="1">
    <citation type="submission" date="2020-08" db="EMBL/GenBank/DDBJ databases">
        <authorList>
            <person name="Sun Q."/>
            <person name="Inoue M."/>
        </authorList>
    </citation>
    <scope>NUCLEOTIDE SEQUENCE [LARGE SCALE GENOMIC DNA]</scope>
    <source>
        <strain evidence="3 4">CCM 8938</strain>
    </source>
</reference>
<feature type="transmembrane region" description="Helical" evidence="1">
    <location>
        <begin position="26"/>
        <end position="48"/>
    </location>
</feature>
<protein>
    <submittedName>
        <fullName evidence="3">HlyD family efflux transporter periplasmic adaptor subunit</fullName>
    </submittedName>
</protein>
<evidence type="ECO:0000259" key="2">
    <source>
        <dbReference type="Pfam" id="PF26002"/>
    </source>
</evidence>
<dbReference type="PRINTS" id="PR01490">
    <property type="entry name" value="RTXTOXIND"/>
</dbReference>
<dbReference type="SUPFAM" id="SSF51230">
    <property type="entry name" value="Single hybrid motif"/>
    <property type="match status" value="1"/>
</dbReference>
<dbReference type="InterPro" id="IPR058982">
    <property type="entry name" value="Beta-barrel_AprE"/>
</dbReference>
<keyword evidence="4" id="KW-1185">Reference proteome</keyword>
<keyword evidence="1" id="KW-0472">Membrane</keyword>
<organism evidence="3 4">
    <name type="scientific">Pedobacter fastidiosus</name>
    <dbReference type="NCBI Taxonomy" id="2765361"/>
    <lineage>
        <taxon>Bacteria</taxon>
        <taxon>Pseudomonadati</taxon>
        <taxon>Bacteroidota</taxon>
        <taxon>Sphingobacteriia</taxon>
        <taxon>Sphingobacteriales</taxon>
        <taxon>Sphingobacteriaceae</taxon>
        <taxon>Pedobacter</taxon>
    </lineage>
</organism>
<dbReference type="PANTHER" id="PTHR30386:SF28">
    <property type="entry name" value="EXPORTED PROTEIN"/>
    <property type="match status" value="1"/>
</dbReference>
<dbReference type="Pfam" id="PF26002">
    <property type="entry name" value="Beta-barrel_AprE"/>
    <property type="match status" value="1"/>
</dbReference>
<dbReference type="Proteomes" id="UP000652755">
    <property type="component" value="Unassembled WGS sequence"/>
</dbReference>
<dbReference type="PANTHER" id="PTHR30386">
    <property type="entry name" value="MEMBRANE FUSION SUBUNIT OF EMRAB-TOLC MULTIDRUG EFFLUX PUMP"/>
    <property type="match status" value="1"/>
</dbReference>
<dbReference type="Gene3D" id="2.40.50.100">
    <property type="match status" value="1"/>
</dbReference>
<dbReference type="Gene3D" id="2.40.30.170">
    <property type="match status" value="1"/>
</dbReference>
<keyword evidence="1" id="KW-0812">Transmembrane</keyword>
<gene>
    <name evidence="3" type="ORF">H7U22_03900</name>
</gene>
<sequence>MPEDIIELETHSEEVHEIITAVPSWILKWGITIVFAIIGGIVLLSAFIEYPDVVTTNLKVNSLNAPKTVLARQKGKLTALLVAEGQMVKTNQPLAYLESTALPADVLQLNVKLKALQTQLLNHSLESAILPERLNLGEIQGSFQNFYQQYLQYRSTLKNGYYLNRLAFLEKDLKNVKELSKQIMQQKKIQLQEYANQETEYKAYQKLYSNKVISRSEFTQQENKYLASKYPLQQSKTELLNNNSSYSNKEKELLDLKHTIEEEQGKFVQALNQCITESDSWIMQHVLLAPVSGRISYAGIVQQNQNVESGQEIFTINPGNTDFFGEIQIPQYNMGKIRKGSVTLVKMRSFPFEQFGMIRGKLTYISEVAYHDSVFIAKVSFVQFENKDREHKIILKNGMQGDAEIITEESSLLQRFFRNITKILNNGN</sequence>
<proteinExistence type="predicted"/>